<keyword evidence="2" id="KW-0677">Repeat</keyword>
<dbReference type="InterPro" id="IPR002893">
    <property type="entry name" value="Znf_MYND"/>
</dbReference>
<dbReference type="AlphaFoldDB" id="A0A165Q286"/>
<dbReference type="InterPro" id="IPR002110">
    <property type="entry name" value="Ankyrin_rpt"/>
</dbReference>
<keyword evidence="5 6" id="KW-0040">ANK repeat</keyword>
<evidence type="ECO:0000256" key="5">
    <source>
        <dbReference type="ARBA" id="ARBA00023043"/>
    </source>
</evidence>
<feature type="repeat" description="ANK" evidence="6">
    <location>
        <begin position="124"/>
        <end position="158"/>
    </location>
</feature>
<accession>A0A165Q286</accession>
<dbReference type="OrthoDB" id="194358at2759"/>
<dbReference type="PROSITE" id="PS50297">
    <property type="entry name" value="ANK_REP_REGION"/>
    <property type="match status" value="1"/>
</dbReference>
<dbReference type="PANTHER" id="PTHR24171">
    <property type="entry name" value="ANKYRIN REPEAT DOMAIN-CONTAINING PROTEIN 39-RELATED"/>
    <property type="match status" value="1"/>
</dbReference>
<evidence type="ECO:0000256" key="7">
    <source>
        <dbReference type="PROSITE-ProRule" id="PRU00134"/>
    </source>
</evidence>
<dbReference type="Pfam" id="PF01753">
    <property type="entry name" value="zf-MYND"/>
    <property type="match status" value="1"/>
</dbReference>
<reference evidence="9 10" key="1">
    <citation type="journal article" date="2016" name="Mol. Biol. Evol.">
        <title>Comparative Genomics of Early-Diverging Mushroom-Forming Fungi Provides Insights into the Origins of Lignocellulose Decay Capabilities.</title>
        <authorList>
            <person name="Nagy L.G."/>
            <person name="Riley R."/>
            <person name="Tritt A."/>
            <person name="Adam C."/>
            <person name="Daum C."/>
            <person name="Floudas D."/>
            <person name="Sun H."/>
            <person name="Yadav J.S."/>
            <person name="Pangilinan J."/>
            <person name="Larsson K.H."/>
            <person name="Matsuura K."/>
            <person name="Barry K."/>
            <person name="Labutti K."/>
            <person name="Kuo R."/>
            <person name="Ohm R.A."/>
            <person name="Bhattacharya S.S."/>
            <person name="Shirouzu T."/>
            <person name="Yoshinaga Y."/>
            <person name="Martin F.M."/>
            <person name="Grigoriev I.V."/>
            <person name="Hibbett D.S."/>
        </authorList>
    </citation>
    <scope>NUCLEOTIDE SEQUENCE [LARGE SCALE GENOMIC DNA]</scope>
    <source>
        <strain evidence="9 10">HHB14362 ss-1</strain>
    </source>
</reference>
<keyword evidence="3 7" id="KW-0863">Zinc-finger</keyword>
<organism evidence="9 10">
    <name type="scientific">Neolentinus lepideus HHB14362 ss-1</name>
    <dbReference type="NCBI Taxonomy" id="1314782"/>
    <lineage>
        <taxon>Eukaryota</taxon>
        <taxon>Fungi</taxon>
        <taxon>Dikarya</taxon>
        <taxon>Basidiomycota</taxon>
        <taxon>Agaricomycotina</taxon>
        <taxon>Agaricomycetes</taxon>
        <taxon>Gloeophyllales</taxon>
        <taxon>Gloeophyllaceae</taxon>
        <taxon>Neolentinus</taxon>
    </lineage>
</organism>
<evidence type="ECO:0000256" key="2">
    <source>
        <dbReference type="ARBA" id="ARBA00022737"/>
    </source>
</evidence>
<feature type="repeat" description="ANK" evidence="6">
    <location>
        <begin position="159"/>
        <end position="191"/>
    </location>
</feature>
<keyword evidence="10" id="KW-1185">Reference proteome</keyword>
<proteinExistence type="predicted"/>
<dbReference type="PRINTS" id="PR01415">
    <property type="entry name" value="ANKYRIN"/>
</dbReference>
<evidence type="ECO:0000313" key="9">
    <source>
        <dbReference type="EMBL" id="KZT21815.1"/>
    </source>
</evidence>
<dbReference type="SUPFAM" id="SSF144232">
    <property type="entry name" value="HIT/MYND zinc finger-like"/>
    <property type="match status" value="1"/>
</dbReference>
<name>A0A165Q286_9AGAM</name>
<dbReference type="InParanoid" id="A0A165Q286"/>
<dbReference type="EMBL" id="KV425602">
    <property type="protein sequence ID" value="KZT21815.1"/>
    <property type="molecule type" value="Genomic_DNA"/>
</dbReference>
<dbReference type="PROSITE" id="PS01360">
    <property type="entry name" value="ZF_MYND_1"/>
    <property type="match status" value="1"/>
</dbReference>
<dbReference type="InterPro" id="IPR036770">
    <property type="entry name" value="Ankyrin_rpt-contain_sf"/>
</dbReference>
<evidence type="ECO:0000256" key="6">
    <source>
        <dbReference type="PROSITE-ProRule" id="PRU00023"/>
    </source>
</evidence>
<keyword evidence="4" id="KW-0862">Zinc</keyword>
<feature type="domain" description="MYND-type" evidence="8">
    <location>
        <begin position="230"/>
        <end position="272"/>
    </location>
</feature>
<dbReference type="PROSITE" id="PS50865">
    <property type="entry name" value="ZF_MYND_2"/>
    <property type="match status" value="1"/>
</dbReference>
<protein>
    <recommendedName>
        <fullName evidence="8">MYND-type domain-containing protein</fullName>
    </recommendedName>
</protein>
<evidence type="ECO:0000256" key="3">
    <source>
        <dbReference type="ARBA" id="ARBA00022771"/>
    </source>
</evidence>
<dbReference type="SMART" id="SM00248">
    <property type="entry name" value="ANK"/>
    <property type="match status" value="2"/>
</dbReference>
<evidence type="ECO:0000256" key="4">
    <source>
        <dbReference type="ARBA" id="ARBA00022833"/>
    </source>
</evidence>
<dbReference type="Pfam" id="PF12796">
    <property type="entry name" value="Ank_2"/>
    <property type="match status" value="1"/>
</dbReference>
<sequence length="417" mass="45884">MAPAKPGTAGLVVTREMRDLLAQPGHLSLEKGGQRLRTLYSTHSCAFNANMLNEFALACYVADLDYVKMVRNFDIHTRRRGLHRCLLVAGAQRIASIDGSPMHHSDVLKFLLSVGTPPDVPDIVGSTALHHATMNNNAKLDLARLLLENGANPNYQDRYGCVPLFGSMQSNQVGAVELLMEFGADVTIADADGIVPQSFCLKCGPQVTAALQKWIRRRTGTEAPMEERKCDNCGKLAEGTDVKLKRCAACRTTCYCSKECQRAHWKVHKPNCSPFSESNTVTLTPSYYRNGTLMPMAATMRNLTGISSEQPKFTDTYAAMPKPTTQDKSMIIKVQVPWSMEAGVPSRSPETPLMIYNRKRDFGCVVNRASDPAAYDRIEDVVRKRGVGGAKGYFPAELVNPGKLVVKVDQILAEQPF</sequence>
<dbReference type="Gene3D" id="6.10.140.2220">
    <property type="match status" value="1"/>
</dbReference>
<evidence type="ECO:0000256" key="1">
    <source>
        <dbReference type="ARBA" id="ARBA00022723"/>
    </source>
</evidence>
<keyword evidence="1" id="KW-0479">Metal-binding</keyword>
<dbReference type="Gene3D" id="1.25.40.20">
    <property type="entry name" value="Ankyrin repeat-containing domain"/>
    <property type="match status" value="1"/>
</dbReference>
<dbReference type="SUPFAM" id="SSF48403">
    <property type="entry name" value="Ankyrin repeat"/>
    <property type="match status" value="1"/>
</dbReference>
<dbReference type="GO" id="GO:0008270">
    <property type="term" value="F:zinc ion binding"/>
    <property type="evidence" value="ECO:0007669"/>
    <property type="project" value="UniProtKB-KW"/>
</dbReference>
<dbReference type="Proteomes" id="UP000076761">
    <property type="component" value="Unassembled WGS sequence"/>
</dbReference>
<evidence type="ECO:0000259" key="8">
    <source>
        <dbReference type="PROSITE" id="PS50865"/>
    </source>
</evidence>
<evidence type="ECO:0000313" key="10">
    <source>
        <dbReference type="Proteomes" id="UP000076761"/>
    </source>
</evidence>
<dbReference type="PROSITE" id="PS50088">
    <property type="entry name" value="ANK_REPEAT"/>
    <property type="match status" value="2"/>
</dbReference>
<gene>
    <name evidence="9" type="ORF">NEOLEDRAFT_721558</name>
</gene>
<dbReference type="STRING" id="1314782.A0A165Q286"/>